<dbReference type="InterPro" id="IPR007657">
    <property type="entry name" value="Glycosyltransferase_61"/>
</dbReference>
<keyword evidence="6" id="KW-0732">Signal</keyword>
<dbReference type="Proteomes" id="UP000228380">
    <property type="component" value="Unplaced"/>
</dbReference>
<dbReference type="PANTHER" id="PTHR48437:SF1">
    <property type="entry name" value="INITIATOR BINDING DOMAIN-CONTAINING PROTEIN"/>
    <property type="match status" value="1"/>
</dbReference>
<accession>A0A8B7D4Y3</accession>
<dbReference type="InterPro" id="IPR049625">
    <property type="entry name" value="Glyco_transf_61_cat"/>
</dbReference>
<evidence type="ECO:0000256" key="6">
    <source>
        <dbReference type="SAM" id="SignalP"/>
    </source>
</evidence>
<reference evidence="9" key="1">
    <citation type="submission" date="2025-08" db="UniProtKB">
        <authorList>
            <consortium name="RefSeq"/>
        </authorList>
    </citation>
    <scope>IDENTIFICATION</scope>
    <source>
        <tissue evidence="9">Young leaves</tissue>
    </source>
</reference>
<protein>
    <submittedName>
        <fullName evidence="9">Beta-1,2-xylosyltransferase RCN11 isoform X1</fullName>
    </submittedName>
</protein>
<feature type="domain" description="Glycosyltransferase 61 catalytic" evidence="7">
    <location>
        <begin position="316"/>
        <end position="450"/>
    </location>
</feature>
<dbReference type="RefSeq" id="XP_008813283.1">
    <property type="nucleotide sequence ID" value="XM_008815061.4"/>
</dbReference>
<comment type="pathway">
    <text evidence="2">Glycan metabolism.</text>
</comment>
<gene>
    <name evidence="9" type="primary">LOC103723962</name>
</gene>
<name>A0A8B7D4Y3_PHODC</name>
<proteinExistence type="predicted"/>
<dbReference type="GO" id="GO:0000139">
    <property type="term" value="C:Golgi membrane"/>
    <property type="evidence" value="ECO:0007669"/>
    <property type="project" value="UniProtKB-SubCell"/>
</dbReference>
<keyword evidence="8" id="KW-1185">Reference proteome</keyword>
<keyword evidence="5" id="KW-0325">Glycoprotein</keyword>
<evidence type="ECO:0000313" key="8">
    <source>
        <dbReference type="Proteomes" id="UP000228380"/>
    </source>
</evidence>
<dbReference type="GO" id="GO:0016763">
    <property type="term" value="F:pentosyltransferase activity"/>
    <property type="evidence" value="ECO:0007669"/>
    <property type="project" value="UniProtKB-ARBA"/>
</dbReference>
<comment type="subcellular location">
    <subcellularLocation>
        <location evidence="1">Golgi apparatus membrane</location>
        <topology evidence="1">Single-pass type II membrane protein</topology>
    </subcellularLocation>
</comment>
<dbReference type="KEGG" id="pda:103723962"/>
<evidence type="ECO:0000256" key="3">
    <source>
        <dbReference type="ARBA" id="ARBA00022676"/>
    </source>
</evidence>
<evidence type="ECO:0000256" key="5">
    <source>
        <dbReference type="ARBA" id="ARBA00023180"/>
    </source>
</evidence>
<dbReference type="Pfam" id="PF04577">
    <property type="entry name" value="Glyco_transf_61"/>
    <property type="match status" value="1"/>
</dbReference>
<sequence length="501" mass="55970">MSRRHRRLLLRTLLFLFALNSVSLALYFLFHPRPSSSPETLTLTPPSFPSLKTWPSLPSFLPWSFSPPPPARSCEAYFGHGFSRRIDVLRSSSSSTGGGGWFRCYHSETLASSICEGGRIRMDPGRISMSDGGEALETVMGRGEEQELPRYEPGAFEIEAGEEGIGRADRRVVDEEFLDRYVPQGGIELHTMRALIDSMRLVNPRELECTQWVDEPTVLVTRFEYANLFHTVTDWYSAYVSSRVTNLPNRPNVVFVDGHCKAQLEETWEALFSSIRYAKNFSGPVCFRHAILSPLGYETAMFKGLTESITCQGAPAHILRENPDIRKTARLSEFGEMLRAAFGLLGDGNLPTKPLAGHNILFVRREDYLAHPRHSGKVQSRLTNEQEVFDAIKNWADDHRKCKINVVNGIFAHMCLKEQLRAIQEASVVVGAHGAGLTHLVAATPDTIVLEIISSLYRRPHFALISEWKGLEYHAINLPGSSAEPAAVINKLSRIMGSLGC</sequence>
<keyword evidence="3" id="KW-0328">Glycosyltransferase</keyword>
<feature type="signal peptide" evidence="6">
    <location>
        <begin position="1"/>
        <end position="25"/>
    </location>
</feature>
<evidence type="ECO:0000256" key="1">
    <source>
        <dbReference type="ARBA" id="ARBA00004323"/>
    </source>
</evidence>
<keyword evidence="4" id="KW-0808">Transferase</keyword>
<dbReference type="GeneID" id="103723962"/>
<dbReference type="AlphaFoldDB" id="A0A8B7D4Y3"/>
<evidence type="ECO:0000259" key="7">
    <source>
        <dbReference type="Pfam" id="PF04577"/>
    </source>
</evidence>
<evidence type="ECO:0000256" key="2">
    <source>
        <dbReference type="ARBA" id="ARBA00004881"/>
    </source>
</evidence>
<evidence type="ECO:0000256" key="4">
    <source>
        <dbReference type="ARBA" id="ARBA00022679"/>
    </source>
</evidence>
<dbReference type="PANTHER" id="PTHR48437">
    <property type="entry name" value="INITIATOR BINDING DOMAIN-CONTAINING PROTEIN"/>
    <property type="match status" value="1"/>
</dbReference>
<organism evidence="8 9">
    <name type="scientific">Phoenix dactylifera</name>
    <name type="common">Date palm</name>
    <dbReference type="NCBI Taxonomy" id="42345"/>
    <lineage>
        <taxon>Eukaryota</taxon>
        <taxon>Viridiplantae</taxon>
        <taxon>Streptophyta</taxon>
        <taxon>Embryophyta</taxon>
        <taxon>Tracheophyta</taxon>
        <taxon>Spermatophyta</taxon>
        <taxon>Magnoliopsida</taxon>
        <taxon>Liliopsida</taxon>
        <taxon>Arecaceae</taxon>
        <taxon>Coryphoideae</taxon>
        <taxon>Phoeniceae</taxon>
        <taxon>Phoenix</taxon>
    </lineage>
</organism>
<feature type="chain" id="PRO_5034365998" evidence="6">
    <location>
        <begin position="26"/>
        <end position="501"/>
    </location>
</feature>
<dbReference type="OrthoDB" id="529273at2759"/>
<evidence type="ECO:0000313" key="9">
    <source>
        <dbReference type="RefSeq" id="XP_008813283.1"/>
    </source>
</evidence>